<name>A0A1H8WRF4_9EURY</name>
<dbReference type="OrthoDB" id="205566at2157"/>
<feature type="transmembrane region" description="Helical" evidence="1">
    <location>
        <begin position="373"/>
        <end position="391"/>
    </location>
</feature>
<feature type="transmembrane region" description="Helical" evidence="1">
    <location>
        <begin position="336"/>
        <end position="353"/>
    </location>
</feature>
<dbReference type="AlphaFoldDB" id="A0A1H8WRF4"/>
<keyword evidence="1" id="KW-1133">Transmembrane helix</keyword>
<evidence type="ECO:0008006" key="4">
    <source>
        <dbReference type="Google" id="ProtNLM"/>
    </source>
</evidence>
<dbReference type="RefSeq" id="WP_139246809.1">
    <property type="nucleotide sequence ID" value="NZ_FODV01000039.1"/>
</dbReference>
<sequence>MSNEQARTCLDVALVVFVVALALRLVPLLWSPLPATLDGFGYASLAHETVTQTLPLYRIGADEFVLTVGLAMVSEVIGMEPRTAVQPFAAMVGAAAPVVASTLAYVLGRELQWSRQRLRLVTALVGFSLAIQGLFLRRTGEPDEETVGLLLVPILAYVAHQMFVTRDQRWMGLTAIFIFVFPFLHNLSATVAVLTVTALVFLHVTKELSRDSIILGGSFVGGFWLWFWGYFELAESAGLRISFSGLFRDHPGLLLAWIVVLIIGVVWFRGTSKQLQRATFLLSIGSWFVIVIVNVFTPIFPGTVPSPPLITLGLIMFLIPVILASRALPIVRVSDTGALVLSLVAAPIALTYYALTAELTPQHFVAVVRMQTFAHLSVFLLAGFAVTKYALPTTTVSRWRQALGGTAVSLFVITLLVTAPLGYVNLDTGSYPSTTMESEFQAATFATTHVNGTFASDHTISNIATDYANSENATMAPTIEWLRGNPRPRCAFVSQTSWTTTGAHLYPAGPETVTTARHSQLLATSNLVYTTGGHDPLYLTVPRSGSETC</sequence>
<feature type="transmembrane region" description="Helical" evidence="1">
    <location>
        <begin position="251"/>
        <end position="268"/>
    </location>
</feature>
<dbReference type="Proteomes" id="UP000199126">
    <property type="component" value="Unassembled WGS sequence"/>
</dbReference>
<keyword evidence="3" id="KW-1185">Reference proteome</keyword>
<proteinExistence type="predicted"/>
<evidence type="ECO:0000313" key="2">
    <source>
        <dbReference type="EMBL" id="SEP30304.1"/>
    </source>
</evidence>
<gene>
    <name evidence="2" type="ORF">SAMN04487948_1395</name>
</gene>
<feature type="transmembrane region" description="Helical" evidence="1">
    <location>
        <begin position="170"/>
        <end position="201"/>
    </location>
</feature>
<accession>A0A1H8WRF4</accession>
<feature type="transmembrane region" description="Helical" evidence="1">
    <location>
        <begin position="12"/>
        <end position="30"/>
    </location>
</feature>
<keyword evidence="1" id="KW-0812">Transmembrane</keyword>
<reference evidence="3" key="1">
    <citation type="submission" date="2016-10" db="EMBL/GenBank/DDBJ databases">
        <authorList>
            <person name="Varghese N."/>
            <person name="Submissions S."/>
        </authorList>
    </citation>
    <scope>NUCLEOTIDE SEQUENCE [LARGE SCALE GENOMIC DNA]</scope>
    <source>
        <strain evidence="3">CGMCC 1.10121</strain>
    </source>
</reference>
<feature type="transmembrane region" description="Helical" evidence="1">
    <location>
        <begin position="280"/>
        <end position="300"/>
    </location>
</feature>
<feature type="transmembrane region" description="Helical" evidence="1">
    <location>
        <begin position="88"/>
        <end position="106"/>
    </location>
</feature>
<evidence type="ECO:0000313" key="3">
    <source>
        <dbReference type="Proteomes" id="UP000199126"/>
    </source>
</evidence>
<keyword evidence="1" id="KW-0472">Membrane</keyword>
<feature type="transmembrane region" description="Helical" evidence="1">
    <location>
        <begin position="306"/>
        <end position="324"/>
    </location>
</feature>
<organism evidence="2 3">
    <name type="scientific">Halogranum amylolyticum</name>
    <dbReference type="NCBI Taxonomy" id="660520"/>
    <lineage>
        <taxon>Archaea</taxon>
        <taxon>Methanobacteriati</taxon>
        <taxon>Methanobacteriota</taxon>
        <taxon>Stenosarchaea group</taxon>
        <taxon>Halobacteria</taxon>
        <taxon>Halobacteriales</taxon>
        <taxon>Haloferacaceae</taxon>
    </lineage>
</organism>
<protein>
    <recommendedName>
        <fullName evidence="4">Dolichyl-phosphate-mannose-protein mannosyltransferase</fullName>
    </recommendedName>
</protein>
<dbReference type="EMBL" id="FODV01000039">
    <property type="protein sequence ID" value="SEP30304.1"/>
    <property type="molecule type" value="Genomic_DNA"/>
</dbReference>
<feature type="transmembrane region" description="Helical" evidence="1">
    <location>
        <begin position="213"/>
        <end position="231"/>
    </location>
</feature>
<evidence type="ECO:0000256" key="1">
    <source>
        <dbReference type="SAM" id="Phobius"/>
    </source>
</evidence>
<feature type="transmembrane region" description="Helical" evidence="1">
    <location>
        <begin position="403"/>
        <end position="423"/>
    </location>
</feature>